<evidence type="ECO:0000256" key="4">
    <source>
        <dbReference type="ARBA" id="ARBA00022980"/>
    </source>
</evidence>
<dbReference type="EMBL" id="CAEZTG010000156">
    <property type="protein sequence ID" value="CAB4575843.1"/>
    <property type="molecule type" value="Genomic_DNA"/>
</dbReference>
<dbReference type="CDD" id="cd07026">
    <property type="entry name" value="Ribosomal_L20"/>
    <property type="match status" value="1"/>
</dbReference>
<dbReference type="Pfam" id="PF00453">
    <property type="entry name" value="Ribosomal_L20"/>
    <property type="match status" value="1"/>
</dbReference>
<name>A0A6J6JSJ0_9ZZZZ</name>
<protein>
    <submittedName>
        <fullName evidence="10">Unannotated protein</fullName>
    </submittedName>
</protein>
<accession>A0A6J6JSJ0</accession>
<evidence type="ECO:0000313" key="8">
    <source>
        <dbReference type="EMBL" id="CAB4575843.1"/>
    </source>
</evidence>
<dbReference type="GO" id="GO:0005840">
    <property type="term" value="C:ribosome"/>
    <property type="evidence" value="ECO:0007669"/>
    <property type="project" value="UniProtKB-KW"/>
</dbReference>
<dbReference type="EMBL" id="CAEZVV010000021">
    <property type="protein sequence ID" value="CAB4640062.1"/>
    <property type="molecule type" value="Genomic_DNA"/>
</dbReference>
<dbReference type="GO" id="GO:0006412">
    <property type="term" value="P:translation"/>
    <property type="evidence" value="ECO:0007669"/>
    <property type="project" value="InterPro"/>
</dbReference>
<dbReference type="InterPro" id="IPR005813">
    <property type="entry name" value="Ribosomal_bL20"/>
</dbReference>
<dbReference type="EMBL" id="CAFBNA010000022">
    <property type="protein sequence ID" value="CAB4926631.1"/>
    <property type="molecule type" value="Genomic_DNA"/>
</dbReference>
<keyword evidence="5" id="KW-0687">Ribonucleoprotein</keyword>
<proteinExistence type="inferred from homology"/>
<dbReference type="SUPFAM" id="SSF74731">
    <property type="entry name" value="Ribosomal protein L20"/>
    <property type="match status" value="1"/>
</dbReference>
<dbReference type="EMBL" id="CAEZTR010000004">
    <property type="protein sequence ID" value="CAB4564988.1"/>
    <property type="molecule type" value="Genomic_DNA"/>
</dbReference>
<evidence type="ECO:0000313" key="9">
    <source>
        <dbReference type="EMBL" id="CAB4626762.1"/>
    </source>
</evidence>
<dbReference type="Gene3D" id="6.10.160.10">
    <property type="match status" value="1"/>
</dbReference>
<organism evidence="10">
    <name type="scientific">freshwater metagenome</name>
    <dbReference type="NCBI Taxonomy" id="449393"/>
    <lineage>
        <taxon>unclassified sequences</taxon>
        <taxon>metagenomes</taxon>
        <taxon>ecological metagenomes</taxon>
    </lineage>
</organism>
<evidence type="ECO:0000313" key="6">
    <source>
        <dbReference type="EMBL" id="CAB4545613.1"/>
    </source>
</evidence>
<dbReference type="Gene3D" id="1.10.1900.20">
    <property type="entry name" value="Ribosomal protein L20"/>
    <property type="match status" value="1"/>
</dbReference>
<dbReference type="EMBL" id="CAEZVK010000035">
    <property type="protein sequence ID" value="CAB4626762.1"/>
    <property type="molecule type" value="Genomic_DNA"/>
</dbReference>
<evidence type="ECO:0000313" key="12">
    <source>
        <dbReference type="EMBL" id="CAB4926631.1"/>
    </source>
</evidence>
<comment type="similarity">
    <text evidence="1">Belongs to the bacterial ribosomal protein bL20 family.</text>
</comment>
<dbReference type="EMBL" id="CAEZSU010000037">
    <property type="protein sequence ID" value="CAB4545613.1"/>
    <property type="molecule type" value="Genomic_DNA"/>
</dbReference>
<dbReference type="NCBIfam" id="TIGR01032">
    <property type="entry name" value="rplT_bact"/>
    <property type="match status" value="1"/>
</dbReference>
<keyword evidence="2" id="KW-0699">rRNA-binding</keyword>
<dbReference type="GO" id="GO:1990904">
    <property type="term" value="C:ribonucleoprotein complex"/>
    <property type="evidence" value="ECO:0007669"/>
    <property type="project" value="UniProtKB-KW"/>
</dbReference>
<gene>
    <name evidence="6" type="ORF">UFOPK1495_00483</name>
    <name evidence="8" type="ORF">UFOPK1603_01438</name>
    <name evidence="7" type="ORF">UFOPK1711_00150</name>
    <name evidence="9" type="ORF">UFOPK2000_00469</name>
    <name evidence="10" type="ORF">UFOPK2143_00562</name>
    <name evidence="11" type="ORF">UFOPK2350_00411</name>
    <name evidence="12" type="ORF">UFOPK3708_00587</name>
</gene>
<dbReference type="PROSITE" id="PS00937">
    <property type="entry name" value="RIBOSOMAL_L20"/>
    <property type="match status" value="1"/>
</dbReference>
<evidence type="ECO:0000256" key="1">
    <source>
        <dbReference type="ARBA" id="ARBA00007698"/>
    </source>
</evidence>
<reference evidence="10" key="1">
    <citation type="submission" date="2020-05" db="EMBL/GenBank/DDBJ databases">
        <authorList>
            <person name="Chiriac C."/>
            <person name="Salcher M."/>
            <person name="Ghai R."/>
            <person name="Kavagutti S V."/>
        </authorList>
    </citation>
    <scope>NUCLEOTIDE SEQUENCE</scope>
</reference>
<evidence type="ECO:0000313" key="11">
    <source>
        <dbReference type="EMBL" id="CAB4672089.1"/>
    </source>
</evidence>
<dbReference type="InterPro" id="IPR049946">
    <property type="entry name" value="RIBOSOMAL_L20_CS"/>
</dbReference>
<evidence type="ECO:0000256" key="2">
    <source>
        <dbReference type="ARBA" id="ARBA00022730"/>
    </source>
</evidence>
<evidence type="ECO:0000256" key="5">
    <source>
        <dbReference type="ARBA" id="ARBA00023274"/>
    </source>
</evidence>
<keyword evidence="3" id="KW-0694">RNA-binding</keyword>
<dbReference type="InterPro" id="IPR035566">
    <property type="entry name" value="Ribosomal_protein_bL20_C"/>
</dbReference>
<evidence type="ECO:0000313" key="10">
    <source>
        <dbReference type="EMBL" id="CAB4640062.1"/>
    </source>
</evidence>
<dbReference type="PANTHER" id="PTHR10986">
    <property type="entry name" value="39S RIBOSOMAL PROTEIN L20"/>
    <property type="match status" value="1"/>
</dbReference>
<keyword evidence="4" id="KW-0689">Ribosomal protein</keyword>
<dbReference type="EMBL" id="CAEZXE010000023">
    <property type="protein sequence ID" value="CAB4672089.1"/>
    <property type="molecule type" value="Genomic_DNA"/>
</dbReference>
<dbReference type="GO" id="GO:0019843">
    <property type="term" value="F:rRNA binding"/>
    <property type="evidence" value="ECO:0007669"/>
    <property type="project" value="UniProtKB-KW"/>
</dbReference>
<dbReference type="HAMAP" id="MF_00382">
    <property type="entry name" value="Ribosomal_bL20"/>
    <property type="match status" value="1"/>
</dbReference>
<dbReference type="GO" id="GO:0003735">
    <property type="term" value="F:structural constituent of ribosome"/>
    <property type="evidence" value="ECO:0007669"/>
    <property type="project" value="InterPro"/>
</dbReference>
<sequence length="120" mass="13361">MARVKRAVASKKHRKQTLERAKGYYGNKSRSYRAANEQVMHSLQYAFRDRRARKGDFRQLWIQRINAACRLNGTTYSRFIAGLKDAGIEVDRKVLADLAVTDPAAFTALVEAASAAAASA</sequence>
<evidence type="ECO:0000313" key="7">
    <source>
        <dbReference type="EMBL" id="CAB4564988.1"/>
    </source>
</evidence>
<dbReference type="PRINTS" id="PR00062">
    <property type="entry name" value="RIBOSOMALL20"/>
</dbReference>
<dbReference type="FunFam" id="1.10.1900.20:FF:000001">
    <property type="entry name" value="50S ribosomal protein L20"/>
    <property type="match status" value="1"/>
</dbReference>
<dbReference type="AlphaFoldDB" id="A0A6J6JSJ0"/>
<evidence type="ECO:0000256" key="3">
    <source>
        <dbReference type="ARBA" id="ARBA00022884"/>
    </source>
</evidence>